<keyword evidence="2" id="KW-0436">Ligase</keyword>
<gene>
    <name evidence="5" type="ORF">M427DRAFT_107868</name>
</gene>
<evidence type="ECO:0000256" key="1">
    <source>
        <dbReference type="ARBA" id="ARBA00010871"/>
    </source>
</evidence>
<dbReference type="InterPro" id="IPR011761">
    <property type="entry name" value="ATP-grasp"/>
</dbReference>
<reference evidence="5 6" key="1">
    <citation type="journal article" date="2015" name="Genome Biol. Evol.">
        <title>Phylogenomic analyses indicate that early fungi evolved digesting cell walls of algal ancestors of land plants.</title>
        <authorList>
            <person name="Chang Y."/>
            <person name="Wang S."/>
            <person name="Sekimoto S."/>
            <person name="Aerts A.L."/>
            <person name="Choi C."/>
            <person name="Clum A."/>
            <person name="LaButti K.M."/>
            <person name="Lindquist E.A."/>
            <person name="Yee Ngan C."/>
            <person name="Ohm R.A."/>
            <person name="Salamov A.A."/>
            <person name="Grigoriev I.V."/>
            <person name="Spatafora J.W."/>
            <person name="Berbee M.L."/>
        </authorList>
    </citation>
    <scope>NUCLEOTIDE SEQUENCE [LARGE SCALE GENOMIC DNA]</scope>
    <source>
        <strain evidence="5 6">JEL478</strain>
    </source>
</reference>
<protein>
    <submittedName>
        <fullName evidence="5">Glutathione synthetase ATP-binding domain-like protein</fullName>
    </submittedName>
</protein>
<evidence type="ECO:0000313" key="6">
    <source>
        <dbReference type="Proteomes" id="UP000070544"/>
    </source>
</evidence>
<evidence type="ECO:0000256" key="2">
    <source>
        <dbReference type="ARBA" id="ARBA00022598"/>
    </source>
</evidence>
<sequence length="406" mass="43747">MQTPPITDSDSDRPPPLPYPAVRILEGCLARGAEAGANEKVLLSNEYGKHASVLDLRAALLSRGYADVESREITLADCGDVLAGVRGEARDAGAGGRGRERLVVVNLCDGTEDDGYPGLSVVTELHRLNLAYTGADPDFYLATTSKPVLKRMLQARGVPTSPFVEVAPGVTDAELEQLILSLSHQIGFPLIVKPSVSYASLCISDRSVVHTAAECADQCRRVHSETGQGVFVERFLAGREFTALCTGDAHQGVKVYTVAERAFDPALSTYRRILAFDRYWDGFDLNGGAPDPEASSAAPMYVYRPAPEAWQTHLADVARRAYLACGGSGYGRVDMRTPQDDTWEGVQVLEVNANCGMSFDVVTSTCGAILNLANVKPPDFAHSLVLYALRRQQYASPKHISGDAEV</sequence>
<proteinExistence type="inferred from homology"/>
<dbReference type="Gene3D" id="3.30.470.20">
    <property type="entry name" value="ATP-grasp fold, B domain"/>
    <property type="match status" value="1"/>
</dbReference>
<dbReference type="OrthoDB" id="2013972at2759"/>
<keyword evidence="3 5" id="KW-0067">ATP-binding</keyword>
<comment type="similarity">
    <text evidence="1">Belongs to the D-alanine--D-alanine ligase family.</text>
</comment>
<feature type="domain" description="ATP-grasp" evidence="4">
    <location>
        <begin position="150"/>
        <end position="386"/>
    </location>
</feature>
<dbReference type="GO" id="GO:0005524">
    <property type="term" value="F:ATP binding"/>
    <property type="evidence" value="ECO:0007669"/>
    <property type="project" value="UniProtKB-UniRule"/>
</dbReference>
<dbReference type="GO" id="GO:0008716">
    <property type="term" value="F:D-alanine-D-alanine ligase activity"/>
    <property type="evidence" value="ECO:0007669"/>
    <property type="project" value="InterPro"/>
</dbReference>
<name>A0A139AWS4_GONPJ</name>
<dbReference type="EMBL" id="KQ965734">
    <property type="protein sequence ID" value="KXS20925.1"/>
    <property type="molecule type" value="Genomic_DNA"/>
</dbReference>
<dbReference type="PROSITE" id="PS50975">
    <property type="entry name" value="ATP_GRASP"/>
    <property type="match status" value="1"/>
</dbReference>
<dbReference type="OMA" id="DDWPCDP"/>
<dbReference type="STRING" id="1344416.A0A139AWS4"/>
<dbReference type="SUPFAM" id="SSF56059">
    <property type="entry name" value="Glutathione synthetase ATP-binding domain-like"/>
    <property type="match status" value="1"/>
</dbReference>
<organism evidence="5 6">
    <name type="scientific">Gonapodya prolifera (strain JEL478)</name>
    <name type="common">Monoblepharis prolifera</name>
    <dbReference type="NCBI Taxonomy" id="1344416"/>
    <lineage>
        <taxon>Eukaryota</taxon>
        <taxon>Fungi</taxon>
        <taxon>Fungi incertae sedis</taxon>
        <taxon>Chytridiomycota</taxon>
        <taxon>Chytridiomycota incertae sedis</taxon>
        <taxon>Monoblepharidomycetes</taxon>
        <taxon>Monoblepharidales</taxon>
        <taxon>Gonapodyaceae</taxon>
        <taxon>Gonapodya</taxon>
    </lineage>
</organism>
<dbReference type="Pfam" id="PF07478">
    <property type="entry name" value="Dala_Dala_lig_C"/>
    <property type="match status" value="1"/>
</dbReference>
<keyword evidence="3" id="KW-0547">Nucleotide-binding</keyword>
<dbReference type="InterPro" id="IPR011095">
    <property type="entry name" value="Dala_Dala_lig_C"/>
</dbReference>
<evidence type="ECO:0000259" key="4">
    <source>
        <dbReference type="PROSITE" id="PS50975"/>
    </source>
</evidence>
<dbReference type="Proteomes" id="UP000070544">
    <property type="component" value="Unassembled WGS sequence"/>
</dbReference>
<accession>A0A139AWS4</accession>
<dbReference type="GO" id="GO:0046872">
    <property type="term" value="F:metal ion binding"/>
    <property type="evidence" value="ECO:0007669"/>
    <property type="project" value="InterPro"/>
</dbReference>
<evidence type="ECO:0000256" key="3">
    <source>
        <dbReference type="PROSITE-ProRule" id="PRU00409"/>
    </source>
</evidence>
<dbReference type="PANTHER" id="PTHR23132:SF23">
    <property type="entry name" value="D-ALANINE--D-ALANINE LIGASE B"/>
    <property type="match status" value="1"/>
</dbReference>
<dbReference type="AlphaFoldDB" id="A0A139AWS4"/>
<keyword evidence="6" id="KW-1185">Reference proteome</keyword>
<evidence type="ECO:0000313" key="5">
    <source>
        <dbReference type="EMBL" id="KXS20925.1"/>
    </source>
</evidence>
<dbReference type="PANTHER" id="PTHR23132">
    <property type="entry name" value="D-ALANINE--D-ALANINE LIGASE"/>
    <property type="match status" value="1"/>
</dbReference>